<dbReference type="PANTHER" id="PTHR47260:SF3">
    <property type="entry name" value="THIOESTERASE FAMILY PROTEIN (AFU_ORTHOLOGUE AFUA_7G03960)"/>
    <property type="match status" value="1"/>
</dbReference>
<dbReference type="InterPro" id="IPR006683">
    <property type="entry name" value="Thioestr_dom"/>
</dbReference>
<reference evidence="2" key="1">
    <citation type="submission" date="2022-10" db="EMBL/GenBank/DDBJ databases">
        <title>Culturing micro-colonial fungi from biological soil crusts in the Mojave desert and describing Neophaeococcomyces mojavensis, and introducing the new genera and species Taxawa tesnikishii.</title>
        <authorList>
            <person name="Kurbessoian T."/>
            <person name="Stajich J.E."/>
        </authorList>
    </citation>
    <scope>NUCLEOTIDE SEQUENCE</scope>
    <source>
        <strain evidence="2">TK_35</strain>
    </source>
</reference>
<evidence type="ECO:0000313" key="3">
    <source>
        <dbReference type="Proteomes" id="UP001172681"/>
    </source>
</evidence>
<protein>
    <recommendedName>
        <fullName evidence="1">Thioesterase domain-containing protein</fullName>
    </recommendedName>
</protein>
<dbReference type="InterPro" id="IPR029069">
    <property type="entry name" value="HotDog_dom_sf"/>
</dbReference>
<dbReference type="PANTHER" id="PTHR47260">
    <property type="entry name" value="UPF0644 PROTEIN PB2B4.06"/>
    <property type="match status" value="1"/>
</dbReference>
<proteinExistence type="predicted"/>
<evidence type="ECO:0000259" key="1">
    <source>
        <dbReference type="Pfam" id="PF03061"/>
    </source>
</evidence>
<dbReference type="CDD" id="cd03443">
    <property type="entry name" value="PaaI_thioesterase"/>
    <property type="match status" value="1"/>
</dbReference>
<name>A0AA39CVX0_9EURO</name>
<comment type="caution">
    <text evidence="2">The sequence shown here is derived from an EMBL/GenBank/DDBJ whole genome shotgun (WGS) entry which is preliminary data.</text>
</comment>
<dbReference type="Proteomes" id="UP001172681">
    <property type="component" value="Unassembled WGS sequence"/>
</dbReference>
<sequence>MSQSSSSSSTSTSLRSSLDRKIHPDFSCLEWCKVLLSDPDIENITTPTDVTHTPTDPKWTDEVSNSMFVETLYTPRAIRAQISFTRPRPKSEVDAVGPTIVDTVGASDDGAVEYCSLFSLGPGVDGKTGRAHGGLNALLLDQLTGGTAAAVSKTTAPATATMTVDYKNPISTPGVVFGRAWAVERSGRKTWVKAVIEDGKGKVLAAAKALFIDPRPVKTVTTDAKL</sequence>
<dbReference type="Gene3D" id="3.10.129.10">
    <property type="entry name" value="Hotdog Thioesterase"/>
    <property type="match status" value="1"/>
</dbReference>
<accession>A0AA39CVX0</accession>
<gene>
    <name evidence="2" type="ORF">H2204_008575</name>
</gene>
<dbReference type="SUPFAM" id="SSF54637">
    <property type="entry name" value="Thioesterase/thiol ester dehydrase-isomerase"/>
    <property type="match status" value="1"/>
</dbReference>
<dbReference type="EMBL" id="JAPDRN010000063">
    <property type="protein sequence ID" value="KAJ9630214.1"/>
    <property type="molecule type" value="Genomic_DNA"/>
</dbReference>
<evidence type="ECO:0000313" key="2">
    <source>
        <dbReference type="EMBL" id="KAJ9630214.1"/>
    </source>
</evidence>
<dbReference type="InterPro" id="IPR052061">
    <property type="entry name" value="PTE-AB_protein"/>
</dbReference>
<dbReference type="AlphaFoldDB" id="A0AA39CVX0"/>
<keyword evidence="3" id="KW-1185">Reference proteome</keyword>
<organism evidence="2 3">
    <name type="scientific">Knufia peltigerae</name>
    <dbReference type="NCBI Taxonomy" id="1002370"/>
    <lineage>
        <taxon>Eukaryota</taxon>
        <taxon>Fungi</taxon>
        <taxon>Dikarya</taxon>
        <taxon>Ascomycota</taxon>
        <taxon>Pezizomycotina</taxon>
        <taxon>Eurotiomycetes</taxon>
        <taxon>Chaetothyriomycetidae</taxon>
        <taxon>Chaetothyriales</taxon>
        <taxon>Trichomeriaceae</taxon>
        <taxon>Knufia</taxon>
    </lineage>
</organism>
<dbReference type="Pfam" id="PF03061">
    <property type="entry name" value="4HBT"/>
    <property type="match status" value="1"/>
</dbReference>
<feature type="domain" description="Thioesterase" evidence="1">
    <location>
        <begin position="129"/>
        <end position="204"/>
    </location>
</feature>